<dbReference type="AlphaFoldDB" id="A0A7J7UGM2"/>
<dbReference type="Proteomes" id="UP000558488">
    <property type="component" value="Unassembled WGS sequence"/>
</dbReference>
<reference evidence="2 3" key="1">
    <citation type="journal article" date="2020" name="Nature">
        <title>Six reference-quality genomes reveal evolution of bat adaptations.</title>
        <authorList>
            <person name="Jebb D."/>
            <person name="Huang Z."/>
            <person name="Pippel M."/>
            <person name="Hughes G.M."/>
            <person name="Lavrichenko K."/>
            <person name="Devanna P."/>
            <person name="Winkler S."/>
            <person name="Jermiin L.S."/>
            <person name="Skirmuntt E.C."/>
            <person name="Katzourakis A."/>
            <person name="Burkitt-Gray L."/>
            <person name="Ray D.A."/>
            <person name="Sullivan K.A.M."/>
            <person name="Roscito J.G."/>
            <person name="Kirilenko B.M."/>
            <person name="Davalos L.M."/>
            <person name="Corthals A.P."/>
            <person name="Power M.L."/>
            <person name="Jones G."/>
            <person name="Ransome R.D."/>
            <person name="Dechmann D.K.N."/>
            <person name="Locatelli A.G."/>
            <person name="Puechmaille S.J."/>
            <person name="Fedrigo O."/>
            <person name="Jarvis E.D."/>
            <person name="Hiller M."/>
            <person name="Vernes S.C."/>
            <person name="Myers E.W."/>
            <person name="Teeling E.C."/>
        </authorList>
    </citation>
    <scope>NUCLEOTIDE SEQUENCE [LARGE SCALE GENOMIC DNA]</scope>
    <source>
        <strain evidence="2">MPipKuh1</strain>
        <tissue evidence="2">Flight muscle</tissue>
    </source>
</reference>
<organism evidence="2 3">
    <name type="scientific">Pipistrellus kuhlii</name>
    <name type="common">Kuhl's pipistrelle</name>
    <dbReference type="NCBI Taxonomy" id="59472"/>
    <lineage>
        <taxon>Eukaryota</taxon>
        <taxon>Metazoa</taxon>
        <taxon>Chordata</taxon>
        <taxon>Craniata</taxon>
        <taxon>Vertebrata</taxon>
        <taxon>Euteleostomi</taxon>
        <taxon>Mammalia</taxon>
        <taxon>Eutheria</taxon>
        <taxon>Laurasiatheria</taxon>
        <taxon>Chiroptera</taxon>
        <taxon>Yangochiroptera</taxon>
        <taxon>Vespertilionidae</taxon>
        <taxon>Pipistrellus</taxon>
    </lineage>
</organism>
<keyword evidence="3" id="KW-1185">Reference proteome</keyword>
<name>A0A7J7UGM2_PIPKU</name>
<feature type="region of interest" description="Disordered" evidence="1">
    <location>
        <begin position="24"/>
        <end position="73"/>
    </location>
</feature>
<sequence length="147" mass="15356">MSRHLSPQTTHLLLCQRAQPPLLLAEEGPAVGPQRDSDSDAGTAARQPCPHGHRSSPAPPPRPARRSWGLSGQPRCTVKTIRHVVLHEEAGVDRGTPWICAKAREAVAPGQAAGDGLKPGRGLGSLSTAVRGVASVAVMLPKPLVCP</sequence>
<gene>
    <name evidence="2" type="ORF">mPipKuh1_009125</name>
</gene>
<protein>
    <submittedName>
        <fullName evidence="2">Uncharacterized protein</fullName>
    </submittedName>
</protein>
<accession>A0A7J7UGM2</accession>
<proteinExistence type="predicted"/>
<evidence type="ECO:0000313" key="3">
    <source>
        <dbReference type="Proteomes" id="UP000558488"/>
    </source>
</evidence>
<dbReference type="EMBL" id="JACAGB010000020">
    <property type="protein sequence ID" value="KAF6311941.1"/>
    <property type="molecule type" value="Genomic_DNA"/>
</dbReference>
<evidence type="ECO:0000313" key="2">
    <source>
        <dbReference type="EMBL" id="KAF6311941.1"/>
    </source>
</evidence>
<evidence type="ECO:0000256" key="1">
    <source>
        <dbReference type="SAM" id="MobiDB-lite"/>
    </source>
</evidence>
<comment type="caution">
    <text evidence="2">The sequence shown here is derived from an EMBL/GenBank/DDBJ whole genome shotgun (WGS) entry which is preliminary data.</text>
</comment>